<sequence>MDWIYDIFEFSKKYPMDFTQMSFWIFFVIIYIGFALVYKRIFIRNLFLFFVSCFFYYKTSGLFVLLLIFSTITDFYFGKQIDKSENESKRKFFVTLSVVLNLTVLSYFKYAYFFTDTYNTIFH</sequence>
<feature type="non-terminal residue" evidence="2">
    <location>
        <position position="123"/>
    </location>
</feature>
<dbReference type="EMBL" id="MTSD02000083">
    <property type="protein sequence ID" value="OOV85797.1"/>
    <property type="molecule type" value="Genomic_DNA"/>
</dbReference>
<dbReference type="STRING" id="966.BTA35_0216755"/>
<proteinExistence type="predicted"/>
<keyword evidence="1" id="KW-0472">Membrane</keyword>
<organism evidence="2 3">
    <name type="scientific">Oceanospirillum linum</name>
    <dbReference type="NCBI Taxonomy" id="966"/>
    <lineage>
        <taxon>Bacteria</taxon>
        <taxon>Pseudomonadati</taxon>
        <taxon>Pseudomonadota</taxon>
        <taxon>Gammaproteobacteria</taxon>
        <taxon>Oceanospirillales</taxon>
        <taxon>Oceanospirillaceae</taxon>
        <taxon>Oceanospirillum</taxon>
    </lineage>
</organism>
<name>A0A1T1H7V8_OCELI</name>
<feature type="transmembrane region" description="Helical" evidence="1">
    <location>
        <begin position="21"/>
        <end position="41"/>
    </location>
</feature>
<protein>
    <submittedName>
        <fullName evidence="2">Membrane-bound O-acyltransferase family protein</fullName>
    </submittedName>
</protein>
<reference evidence="2" key="1">
    <citation type="submission" date="2017-02" db="EMBL/GenBank/DDBJ databases">
        <title>Draft Genome Sequence of the Salt Water Bacterium Oceanospirillum linum ATCC 11336.</title>
        <authorList>
            <person name="Trachtenberg A.M."/>
            <person name="Carney J.G."/>
            <person name="Linnane J.D."/>
            <person name="Rheaume B.A."/>
            <person name="Pitts N.L."/>
            <person name="Mykles D.L."/>
            <person name="Maclea K.S."/>
        </authorList>
    </citation>
    <scope>NUCLEOTIDE SEQUENCE [LARGE SCALE GENOMIC DNA]</scope>
    <source>
        <strain evidence="2">ATCC 11336</strain>
    </source>
</reference>
<dbReference type="AlphaFoldDB" id="A0A1T1H7V8"/>
<feature type="transmembrane region" description="Helical" evidence="1">
    <location>
        <begin position="92"/>
        <end position="113"/>
    </location>
</feature>
<comment type="caution">
    <text evidence="2">The sequence shown here is derived from an EMBL/GenBank/DDBJ whole genome shotgun (WGS) entry which is preliminary data.</text>
</comment>
<dbReference type="Proteomes" id="UP000190064">
    <property type="component" value="Unassembled WGS sequence"/>
</dbReference>
<keyword evidence="1" id="KW-0812">Transmembrane</keyword>
<gene>
    <name evidence="2" type="ORF">BTA35_0216755</name>
</gene>
<keyword evidence="1" id="KW-1133">Transmembrane helix</keyword>
<evidence type="ECO:0000313" key="3">
    <source>
        <dbReference type="Proteomes" id="UP000190064"/>
    </source>
</evidence>
<feature type="transmembrane region" description="Helical" evidence="1">
    <location>
        <begin position="47"/>
        <end position="72"/>
    </location>
</feature>
<accession>A0A1T1H7V8</accession>
<dbReference type="GO" id="GO:0016746">
    <property type="term" value="F:acyltransferase activity"/>
    <property type="evidence" value="ECO:0007669"/>
    <property type="project" value="UniProtKB-KW"/>
</dbReference>
<evidence type="ECO:0000313" key="2">
    <source>
        <dbReference type="EMBL" id="OOV85797.1"/>
    </source>
</evidence>
<evidence type="ECO:0000256" key="1">
    <source>
        <dbReference type="SAM" id="Phobius"/>
    </source>
</evidence>
<keyword evidence="3" id="KW-1185">Reference proteome</keyword>